<name>A0A1I3DET0_9PLAN</name>
<dbReference type="InterPro" id="IPR027417">
    <property type="entry name" value="P-loop_NTPase"/>
</dbReference>
<organism evidence="5 6">
    <name type="scientific">Planctomicrobium piriforme</name>
    <dbReference type="NCBI Taxonomy" id="1576369"/>
    <lineage>
        <taxon>Bacteria</taxon>
        <taxon>Pseudomonadati</taxon>
        <taxon>Planctomycetota</taxon>
        <taxon>Planctomycetia</taxon>
        <taxon>Planctomycetales</taxon>
        <taxon>Planctomycetaceae</taxon>
        <taxon>Planctomicrobium</taxon>
    </lineage>
</organism>
<dbReference type="GO" id="GO:0022857">
    <property type="term" value="F:transmembrane transporter activity"/>
    <property type="evidence" value="ECO:0007669"/>
    <property type="project" value="TreeGrafter"/>
</dbReference>
<dbReference type="InterPro" id="IPR049945">
    <property type="entry name" value="AAA_22"/>
</dbReference>
<dbReference type="InterPro" id="IPR025662">
    <property type="entry name" value="Sigma_54_int_dom_ATP-bd_1"/>
</dbReference>
<dbReference type="PROSITE" id="PS50893">
    <property type="entry name" value="ABC_TRANSPORTER_2"/>
    <property type="match status" value="1"/>
</dbReference>
<keyword evidence="1" id="KW-0547">Nucleotide-binding</keyword>
<dbReference type="GO" id="GO:0005886">
    <property type="term" value="C:plasma membrane"/>
    <property type="evidence" value="ECO:0007669"/>
    <property type="project" value="TreeGrafter"/>
</dbReference>
<dbReference type="InterPro" id="IPR015854">
    <property type="entry name" value="ABC_transpr_LolD-like"/>
</dbReference>
<evidence type="ECO:0000313" key="5">
    <source>
        <dbReference type="EMBL" id="SFH85290.1"/>
    </source>
</evidence>
<gene>
    <name evidence="5" type="ORF">SAMN05421753_103211</name>
</gene>
<sequence length="255" mass="26963">MPSPAQTLSLSVSHHFRPRVNSTRASVVMDQFGIDFEQGEHIIARDLQFSVQPGSVVLFTGESGSGKSSLLRSAAEQLKAAGARVISLADLTLDDRCLVDLLPGAVADGLALLAACGLGEAQLMLRTPSELSDGQRYRFLLALAVSQQADWIVADEFTATLDRRLARVIASNLSRLANRTGIGFLLVTTHEDIVDDLAADVHIRCRLDGEIEVTTSDGDLKKKRCGSPTSSGSPPRPSPTGRTSLGGIIAATASG</sequence>
<keyword evidence="2" id="KW-0067">ATP-binding</keyword>
<evidence type="ECO:0000256" key="3">
    <source>
        <dbReference type="SAM" id="MobiDB-lite"/>
    </source>
</evidence>
<dbReference type="GO" id="GO:0016887">
    <property type="term" value="F:ATP hydrolysis activity"/>
    <property type="evidence" value="ECO:0007669"/>
    <property type="project" value="InterPro"/>
</dbReference>
<dbReference type="Proteomes" id="UP000199518">
    <property type="component" value="Unassembled WGS sequence"/>
</dbReference>
<dbReference type="Gene3D" id="3.40.50.300">
    <property type="entry name" value="P-loop containing nucleotide triphosphate hydrolases"/>
    <property type="match status" value="2"/>
</dbReference>
<proteinExistence type="predicted"/>
<reference evidence="6" key="1">
    <citation type="submission" date="2016-10" db="EMBL/GenBank/DDBJ databases">
        <authorList>
            <person name="Varghese N."/>
            <person name="Submissions S."/>
        </authorList>
    </citation>
    <scope>NUCLEOTIDE SEQUENCE [LARGE SCALE GENOMIC DNA]</scope>
    <source>
        <strain evidence="6">DSM 26348</strain>
    </source>
</reference>
<evidence type="ECO:0000313" key="6">
    <source>
        <dbReference type="Proteomes" id="UP000199518"/>
    </source>
</evidence>
<dbReference type="Pfam" id="PF13401">
    <property type="entry name" value="AAA_22"/>
    <property type="match status" value="1"/>
</dbReference>
<dbReference type="SUPFAM" id="SSF52540">
    <property type="entry name" value="P-loop containing nucleoside triphosphate hydrolases"/>
    <property type="match status" value="1"/>
</dbReference>
<dbReference type="STRING" id="1576369.SAMN05421753_103211"/>
<protein>
    <recommendedName>
        <fullName evidence="4">ABC transporter domain-containing protein</fullName>
    </recommendedName>
</protein>
<dbReference type="EMBL" id="FOQD01000003">
    <property type="protein sequence ID" value="SFH85290.1"/>
    <property type="molecule type" value="Genomic_DNA"/>
</dbReference>
<feature type="domain" description="ABC transporter" evidence="4">
    <location>
        <begin position="29"/>
        <end position="233"/>
    </location>
</feature>
<evidence type="ECO:0000259" key="4">
    <source>
        <dbReference type="PROSITE" id="PS50893"/>
    </source>
</evidence>
<dbReference type="InterPro" id="IPR003593">
    <property type="entry name" value="AAA+_ATPase"/>
</dbReference>
<evidence type="ECO:0000256" key="1">
    <source>
        <dbReference type="ARBA" id="ARBA00022741"/>
    </source>
</evidence>
<feature type="region of interest" description="Disordered" evidence="3">
    <location>
        <begin position="218"/>
        <end position="255"/>
    </location>
</feature>
<accession>A0A1I3DET0</accession>
<feature type="compositionally biased region" description="Low complexity" evidence="3">
    <location>
        <begin position="226"/>
        <end position="243"/>
    </location>
</feature>
<dbReference type="SMART" id="SM00382">
    <property type="entry name" value="AAA"/>
    <property type="match status" value="1"/>
</dbReference>
<dbReference type="AlphaFoldDB" id="A0A1I3DET0"/>
<dbReference type="PANTHER" id="PTHR24220">
    <property type="entry name" value="IMPORT ATP-BINDING PROTEIN"/>
    <property type="match status" value="1"/>
</dbReference>
<dbReference type="InterPro" id="IPR003439">
    <property type="entry name" value="ABC_transporter-like_ATP-bd"/>
</dbReference>
<dbReference type="PROSITE" id="PS00675">
    <property type="entry name" value="SIGMA54_INTERACT_1"/>
    <property type="match status" value="1"/>
</dbReference>
<evidence type="ECO:0000256" key="2">
    <source>
        <dbReference type="ARBA" id="ARBA00022840"/>
    </source>
</evidence>
<dbReference type="GO" id="GO:0005524">
    <property type="term" value="F:ATP binding"/>
    <property type="evidence" value="ECO:0007669"/>
    <property type="project" value="UniProtKB-KW"/>
</dbReference>
<keyword evidence="6" id="KW-1185">Reference proteome</keyword>